<feature type="region of interest" description="Disordered" evidence="3">
    <location>
        <begin position="109"/>
        <end position="136"/>
    </location>
</feature>
<dbReference type="InterPro" id="IPR037143">
    <property type="entry name" value="4-PPantetheinyl_Trfase_dom_sf"/>
</dbReference>
<dbReference type="InterPro" id="IPR008278">
    <property type="entry name" value="4-PPantetheinyl_Trfase_dom"/>
</dbReference>
<name>A0A3Q9EPN8_9ACTN</name>
<dbReference type="GO" id="GO:0005829">
    <property type="term" value="C:cytosol"/>
    <property type="evidence" value="ECO:0007669"/>
    <property type="project" value="TreeGrafter"/>
</dbReference>
<protein>
    <submittedName>
        <fullName evidence="5">4'-phosphopantetheinyl transferase superfamily protein</fullName>
    </submittedName>
</protein>
<dbReference type="GO" id="GO:0008897">
    <property type="term" value="F:holo-[acyl-carrier-protein] synthase activity"/>
    <property type="evidence" value="ECO:0007669"/>
    <property type="project" value="InterPro"/>
</dbReference>
<evidence type="ECO:0000313" key="5">
    <source>
        <dbReference type="EMBL" id="AZQ33030.1"/>
    </source>
</evidence>
<evidence type="ECO:0000256" key="1">
    <source>
        <dbReference type="ARBA" id="ARBA00010990"/>
    </source>
</evidence>
<reference evidence="5 6" key="1">
    <citation type="journal article" date="2019" name="Int. J. Syst. Evol. Microbiol.">
        <title>Streptomyces cyaneochromogenes sp. nov., a blue pigment-producing actinomycete from manganese-contaminated soil.</title>
        <authorList>
            <person name="Tang X."/>
            <person name="Zhao J."/>
            <person name="Li K."/>
            <person name="Chen Z."/>
            <person name="Sun Y."/>
            <person name="Gao J."/>
        </authorList>
    </citation>
    <scope>NUCLEOTIDE SEQUENCE [LARGE SCALE GENOMIC DNA]</scope>
    <source>
        <strain evidence="5 6">MK-45</strain>
    </source>
</reference>
<dbReference type="PANTHER" id="PTHR12215">
    <property type="entry name" value="PHOSPHOPANTETHEINE TRANSFERASE"/>
    <property type="match status" value="1"/>
</dbReference>
<dbReference type="KEGG" id="scya:EJ357_05870"/>
<keyword evidence="2 5" id="KW-0808">Transferase</keyword>
<evidence type="ECO:0000259" key="4">
    <source>
        <dbReference type="Pfam" id="PF01648"/>
    </source>
</evidence>
<dbReference type="PANTHER" id="PTHR12215:SF10">
    <property type="entry name" value="L-AMINOADIPATE-SEMIALDEHYDE DEHYDROGENASE-PHOSPHOPANTETHEINYL TRANSFERASE"/>
    <property type="match status" value="1"/>
</dbReference>
<sequence>MAFHAGPYGVRQGSGVRLVRHRLSFPRWVLVRCGTLGRHRVPPGDISLEVPRKGDVKRKLARTSRVWGPRDGRCPSRYNGGCANWHSRCWHAVPTEAAKETAMVGSDAAFEGAAPGGSLPEGEPLPGGSPTDGRPLPVDPLAAVGWRAVHEAVLRHGYAVCHGRLDDWGSGGETESAVREVLGPDWPRYRTAREPLVRARLLGSRLLLRHAVAVVAGTAPDRVVVGRDGHGRPVLHRPAGLDVGISHTAGMLVVGVARGRRIGVDVEASDRPLLAPGLAEKFCHPEELAELCGLPPAERNLRLVRLWTLKEAYTKALGVGLAHDFSRLRPRPEPRDGGWRLDGTAGGWHLRCDQVAGRFVVAGALGPEGG</sequence>
<evidence type="ECO:0000256" key="3">
    <source>
        <dbReference type="SAM" id="MobiDB-lite"/>
    </source>
</evidence>
<dbReference type="EMBL" id="CP034539">
    <property type="protein sequence ID" value="AZQ33030.1"/>
    <property type="molecule type" value="Genomic_DNA"/>
</dbReference>
<proteinExistence type="inferred from homology"/>
<gene>
    <name evidence="5" type="ORF">EJ357_05870</name>
</gene>
<comment type="similarity">
    <text evidence="1">Belongs to the P-Pant transferase superfamily. Gsp/Sfp/HetI/AcpT family.</text>
</comment>
<dbReference type="InterPro" id="IPR050559">
    <property type="entry name" value="P-Pant_transferase_sf"/>
</dbReference>
<evidence type="ECO:0000256" key="2">
    <source>
        <dbReference type="ARBA" id="ARBA00022679"/>
    </source>
</evidence>
<accession>A0A3Q9EPN8</accession>
<keyword evidence="6" id="KW-1185">Reference proteome</keyword>
<organism evidence="5 6">
    <name type="scientific">Streptomyces cyaneochromogenes</name>
    <dbReference type="NCBI Taxonomy" id="2496836"/>
    <lineage>
        <taxon>Bacteria</taxon>
        <taxon>Bacillati</taxon>
        <taxon>Actinomycetota</taxon>
        <taxon>Actinomycetes</taxon>
        <taxon>Kitasatosporales</taxon>
        <taxon>Streptomycetaceae</taxon>
        <taxon>Streptomyces</taxon>
    </lineage>
</organism>
<dbReference type="Gene3D" id="3.90.470.20">
    <property type="entry name" value="4'-phosphopantetheinyl transferase domain"/>
    <property type="match status" value="1"/>
</dbReference>
<dbReference type="SUPFAM" id="SSF56214">
    <property type="entry name" value="4'-phosphopantetheinyl transferase"/>
    <property type="match status" value="2"/>
</dbReference>
<dbReference type="Pfam" id="PF01648">
    <property type="entry name" value="ACPS"/>
    <property type="match status" value="1"/>
</dbReference>
<dbReference type="Proteomes" id="UP000280298">
    <property type="component" value="Chromosome"/>
</dbReference>
<feature type="domain" description="4'-phosphopantetheinyl transferase" evidence="4">
    <location>
        <begin position="261"/>
        <end position="352"/>
    </location>
</feature>
<evidence type="ECO:0000313" key="6">
    <source>
        <dbReference type="Proteomes" id="UP000280298"/>
    </source>
</evidence>
<dbReference type="AlphaFoldDB" id="A0A3Q9EPN8"/>
<dbReference type="OrthoDB" id="190168at2"/>
<dbReference type="GO" id="GO:0019878">
    <property type="term" value="P:lysine biosynthetic process via aminoadipic acid"/>
    <property type="evidence" value="ECO:0007669"/>
    <property type="project" value="TreeGrafter"/>
</dbReference>
<dbReference type="GO" id="GO:0000287">
    <property type="term" value="F:magnesium ion binding"/>
    <property type="evidence" value="ECO:0007669"/>
    <property type="project" value="InterPro"/>
</dbReference>
<feature type="compositionally biased region" description="Low complexity" evidence="3">
    <location>
        <begin position="112"/>
        <end position="129"/>
    </location>
</feature>